<dbReference type="Proteomes" id="UP000003490">
    <property type="component" value="Unassembled WGS sequence"/>
</dbReference>
<gene>
    <name evidence="3" type="ORF">CLOLEP_00791</name>
</gene>
<dbReference type="Pfam" id="PF03432">
    <property type="entry name" value="Relaxase"/>
    <property type="match status" value="1"/>
</dbReference>
<reference evidence="3 4" key="1">
    <citation type="submission" date="2007-08" db="EMBL/GenBank/DDBJ databases">
        <title>Draft genome sequence of Clostridium leptum (DSM 753).</title>
        <authorList>
            <person name="Sudarsanam P."/>
            <person name="Ley R."/>
            <person name="Guruge J."/>
            <person name="Turnbaugh P.J."/>
            <person name="Mahowald M."/>
            <person name="Liep D."/>
            <person name="Gordon J."/>
        </authorList>
    </citation>
    <scope>NUCLEOTIDE SEQUENCE [LARGE SCALE GENOMIC DNA]</scope>
    <source>
        <strain evidence="3 4">DSM 753</strain>
    </source>
</reference>
<comment type="caution">
    <text evidence="3">The sequence shown here is derived from an EMBL/GenBank/DDBJ whole genome shotgun (WGS) entry which is preliminary data.</text>
</comment>
<dbReference type="AlphaFoldDB" id="A7VQG1"/>
<sequence>MVPARTWARIASRLSLVAYTSVIPVYRLDVSLEYTLDEKKASRSQQEASLREAVDEALNQDQTERDLFLSAVGCTVESAFDDMCLIKKMWHKEKGVQGFHLVQSFAPGEASPELAHQIGQEFAQKLLNGKFQVVISTHLNTKCLHNHLVWNSVSLTNGKKYRSNQKSYITRIRRISDELCKKYHLSIIDTEKSQQAAMPYAQWLAEKQGQPTWKTVIQQDVDAAAISALTWKQFLWILGQQGYTFQLNRKYFTLRPPGKERPVRFKTLGPDYTPEAIQRRILETQPPLPAGKRTAPARRFTLRAGKLPSRGITGLRALYFSYLYQIGVLKKKPRRPSYALREDIRKLDQRIEQMEFIFRNQIQDREQLASIRQEKETEIEALVKERRKFYRYKPGAPQIAVFTDRLRELRHTVKLCREIAAHSIEMEQRMRAARLEEQRRWEQQEQEKEQDKRSHHLER</sequence>
<protein>
    <submittedName>
        <fullName evidence="3">Relaxase/mobilization nuclease domain protein</fullName>
    </submittedName>
</protein>
<organism evidence="3 4">
    <name type="scientific">[Clostridium] leptum DSM 753</name>
    <dbReference type="NCBI Taxonomy" id="428125"/>
    <lineage>
        <taxon>Bacteria</taxon>
        <taxon>Bacillati</taxon>
        <taxon>Bacillota</taxon>
        <taxon>Clostridia</taxon>
        <taxon>Eubacteriales</taxon>
        <taxon>Oscillospiraceae</taxon>
        <taxon>Oscillospiraceae incertae sedis</taxon>
    </lineage>
</organism>
<evidence type="ECO:0000256" key="1">
    <source>
        <dbReference type="SAM" id="MobiDB-lite"/>
    </source>
</evidence>
<name>A7VQG1_9FIRM</name>
<dbReference type="HOGENOM" id="CLU_031118_6_1_9"/>
<accession>A7VQG1</accession>
<dbReference type="eggNOG" id="COG3843">
    <property type="taxonomic scope" value="Bacteria"/>
</dbReference>
<dbReference type="EMBL" id="ABCB02000015">
    <property type="protein sequence ID" value="EDO62372.1"/>
    <property type="molecule type" value="Genomic_DNA"/>
</dbReference>
<evidence type="ECO:0000313" key="3">
    <source>
        <dbReference type="EMBL" id="EDO62372.1"/>
    </source>
</evidence>
<proteinExistence type="predicted"/>
<feature type="region of interest" description="Disordered" evidence="1">
    <location>
        <begin position="437"/>
        <end position="459"/>
    </location>
</feature>
<feature type="domain" description="MobA/VirD2-like nuclease" evidence="2">
    <location>
        <begin position="59"/>
        <end position="185"/>
    </location>
</feature>
<dbReference type="InterPro" id="IPR005094">
    <property type="entry name" value="Endonuclease_MobA/VirD2"/>
</dbReference>
<evidence type="ECO:0000259" key="2">
    <source>
        <dbReference type="Pfam" id="PF03432"/>
    </source>
</evidence>
<reference evidence="3 4" key="2">
    <citation type="submission" date="2007-08" db="EMBL/GenBank/DDBJ databases">
        <authorList>
            <person name="Fulton L."/>
            <person name="Clifton S."/>
            <person name="Fulton B."/>
            <person name="Xu J."/>
            <person name="Minx P."/>
            <person name="Pepin K.H."/>
            <person name="Johnson M."/>
            <person name="Thiruvilangam P."/>
            <person name="Bhonagiri V."/>
            <person name="Nash W.E."/>
            <person name="Wang C."/>
            <person name="Mardis E.R."/>
            <person name="Wilson R.K."/>
        </authorList>
    </citation>
    <scope>NUCLEOTIDE SEQUENCE [LARGE SCALE GENOMIC DNA]</scope>
    <source>
        <strain evidence="3 4">DSM 753</strain>
    </source>
</reference>
<evidence type="ECO:0000313" key="4">
    <source>
        <dbReference type="Proteomes" id="UP000003490"/>
    </source>
</evidence>